<feature type="domain" description="Peptidase M48" evidence="8">
    <location>
        <begin position="19"/>
        <end position="186"/>
    </location>
</feature>
<organism evidence="10 11">
    <name type="scientific">Kribbella jiaozuonensis</name>
    <dbReference type="NCBI Taxonomy" id="2575441"/>
    <lineage>
        <taxon>Bacteria</taxon>
        <taxon>Bacillati</taxon>
        <taxon>Actinomycetota</taxon>
        <taxon>Actinomycetes</taxon>
        <taxon>Propionibacteriales</taxon>
        <taxon>Kribbellaceae</taxon>
        <taxon>Kribbella</taxon>
    </lineage>
</organism>
<reference evidence="10 11" key="1">
    <citation type="submission" date="2019-04" db="EMBL/GenBank/DDBJ databases">
        <title>Kribbella sp. NEAU-THZ 27 nov., a novel actinomycete isolated from soil.</title>
        <authorList>
            <person name="Duan L."/>
        </authorList>
    </citation>
    <scope>NUCLEOTIDE SEQUENCE [LARGE SCALE GENOMIC DNA]</scope>
    <source>
        <strain evidence="10">NEAU-THZ 27</strain>
        <strain evidence="11">NEAU-THZ27</strain>
    </source>
</reference>
<evidence type="ECO:0000259" key="8">
    <source>
        <dbReference type="Pfam" id="PF01435"/>
    </source>
</evidence>
<dbReference type="GO" id="GO:0046872">
    <property type="term" value="F:metal ion binding"/>
    <property type="evidence" value="ECO:0007669"/>
    <property type="project" value="UniProtKB-KW"/>
</dbReference>
<keyword evidence="4 6" id="KW-0862">Zinc</keyword>
<keyword evidence="7" id="KW-0472">Membrane</keyword>
<sequence>MYRIWIHEGPEATAPPVAGSTIAVTSWAALVLPARNLEAVLAHELAHRLALPRPVSLIVCCLSIPARLMGKALRATWRQPVVGFLLKVFFVIYALGIIGIWAWWGFSYVIVFLLSPLAAPFVVPAAARASEMYVDRIALDLGYGPALAEVFTGREYQRAQSWSAAPQQGLKDSQPLDSARLRALERLLASAPQASHQPRY</sequence>
<dbReference type="EMBL" id="SZPZ01000001">
    <property type="protein sequence ID" value="TKK83249.1"/>
    <property type="molecule type" value="Genomic_DNA"/>
</dbReference>
<dbReference type="AlphaFoldDB" id="A0A4U3M534"/>
<keyword evidence="11" id="KW-1185">Reference proteome</keyword>
<evidence type="ECO:0000256" key="2">
    <source>
        <dbReference type="ARBA" id="ARBA00022723"/>
    </source>
</evidence>
<gene>
    <name evidence="10" type="ORF">FDA38_11120</name>
    <name evidence="9" type="ORF">FDA38_12165</name>
</gene>
<evidence type="ECO:0000256" key="4">
    <source>
        <dbReference type="ARBA" id="ARBA00022833"/>
    </source>
</evidence>
<dbReference type="InterPro" id="IPR001915">
    <property type="entry name" value="Peptidase_M48"/>
</dbReference>
<proteinExistence type="inferred from homology"/>
<dbReference type="Proteomes" id="UP000305836">
    <property type="component" value="Unassembled WGS sequence"/>
</dbReference>
<evidence type="ECO:0000256" key="5">
    <source>
        <dbReference type="ARBA" id="ARBA00023049"/>
    </source>
</evidence>
<dbReference type="RefSeq" id="WP_137253934.1">
    <property type="nucleotide sequence ID" value="NZ_JBHSPQ010000001.1"/>
</dbReference>
<comment type="caution">
    <text evidence="10">The sequence shown here is derived from an EMBL/GenBank/DDBJ whole genome shotgun (WGS) entry which is preliminary data.</text>
</comment>
<keyword evidence="7" id="KW-1133">Transmembrane helix</keyword>
<keyword evidence="7" id="KW-0812">Transmembrane</keyword>
<keyword evidence="5 6" id="KW-0482">Metalloprotease</keyword>
<comment type="cofactor">
    <cofactor evidence="6">
        <name>Zn(2+)</name>
        <dbReference type="ChEBI" id="CHEBI:29105"/>
    </cofactor>
    <text evidence="6">Binds 1 zinc ion per subunit.</text>
</comment>
<name>A0A4U3M534_9ACTN</name>
<evidence type="ECO:0000256" key="3">
    <source>
        <dbReference type="ARBA" id="ARBA00022801"/>
    </source>
</evidence>
<keyword evidence="3 6" id="KW-0378">Hydrolase</keyword>
<dbReference type="GO" id="GO:0006508">
    <property type="term" value="P:proteolysis"/>
    <property type="evidence" value="ECO:0007669"/>
    <property type="project" value="UniProtKB-KW"/>
</dbReference>
<evidence type="ECO:0000256" key="6">
    <source>
        <dbReference type="RuleBase" id="RU003983"/>
    </source>
</evidence>
<evidence type="ECO:0000313" key="11">
    <source>
        <dbReference type="Proteomes" id="UP000305836"/>
    </source>
</evidence>
<evidence type="ECO:0000256" key="1">
    <source>
        <dbReference type="ARBA" id="ARBA00022670"/>
    </source>
</evidence>
<dbReference type="Pfam" id="PF01435">
    <property type="entry name" value="Peptidase_M48"/>
    <property type="match status" value="1"/>
</dbReference>
<dbReference type="EMBL" id="SZPZ01000002">
    <property type="protein sequence ID" value="TKK79179.1"/>
    <property type="molecule type" value="Genomic_DNA"/>
</dbReference>
<evidence type="ECO:0000256" key="7">
    <source>
        <dbReference type="SAM" id="Phobius"/>
    </source>
</evidence>
<comment type="similarity">
    <text evidence="6">Belongs to the peptidase M48 family.</text>
</comment>
<dbReference type="OrthoDB" id="4554621at2"/>
<keyword evidence="1 6" id="KW-0645">Protease</keyword>
<accession>A0A4U3M534</accession>
<evidence type="ECO:0000313" key="10">
    <source>
        <dbReference type="EMBL" id="TKK83249.1"/>
    </source>
</evidence>
<dbReference type="GO" id="GO:0004222">
    <property type="term" value="F:metalloendopeptidase activity"/>
    <property type="evidence" value="ECO:0007669"/>
    <property type="project" value="InterPro"/>
</dbReference>
<keyword evidence="2" id="KW-0479">Metal-binding</keyword>
<feature type="transmembrane region" description="Helical" evidence="7">
    <location>
        <begin position="81"/>
        <end position="102"/>
    </location>
</feature>
<protein>
    <recommendedName>
        <fullName evidence="8">Peptidase M48 domain-containing protein</fullName>
    </recommendedName>
</protein>
<evidence type="ECO:0000313" key="9">
    <source>
        <dbReference type="EMBL" id="TKK79179.1"/>
    </source>
</evidence>
<feature type="transmembrane region" description="Helical" evidence="7">
    <location>
        <begin position="108"/>
        <end position="127"/>
    </location>
</feature>